<evidence type="ECO:0000313" key="2">
    <source>
        <dbReference type="Proteomes" id="UP001190700"/>
    </source>
</evidence>
<sequence>MQSLAMPDLSGALLLASRDGSTDPCDDDALYEAVVADARHVPIRWNGLYGSTREMTLKDVVRGPYPNVRINRAQFRYHLPANACAASRALLAQLKEPDIRKRSRVHLFQVRDDADSEYYLGAHVVVSGSHGHIVLHLLRDQSERDNIKREYRERPQHRLAESIVRSVVPPSHAVRSDLFDAVHGVRALPSNDRLYREKIVDSDVGDVLSADIARSVRITWRVVNMDTIQRSNEREFAIRDKCRVLRDVCMQRVVLVRIDATGTVTFRDFSDRLESEREHTTREGLARSLFTD</sequence>
<comment type="caution">
    <text evidence="1">The sequence shown here is derived from an EMBL/GenBank/DDBJ whole genome shotgun (WGS) entry which is preliminary data.</text>
</comment>
<dbReference type="EMBL" id="LGRX02035164">
    <property type="protein sequence ID" value="KAK3236080.1"/>
    <property type="molecule type" value="Genomic_DNA"/>
</dbReference>
<name>A0AAE0ERE8_9CHLO</name>
<dbReference type="Proteomes" id="UP001190700">
    <property type="component" value="Unassembled WGS sequence"/>
</dbReference>
<gene>
    <name evidence="1" type="ORF">CYMTET_53766</name>
</gene>
<proteinExistence type="predicted"/>
<reference evidence="1 2" key="1">
    <citation type="journal article" date="2015" name="Genome Biol. Evol.">
        <title>Comparative Genomics of a Bacterivorous Green Alga Reveals Evolutionary Causalities and Consequences of Phago-Mixotrophic Mode of Nutrition.</title>
        <authorList>
            <person name="Burns J.A."/>
            <person name="Paasch A."/>
            <person name="Narechania A."/>
            <person name="Kim E."/>
        </authorList>
    </citation>
    <scope>NUCLEOTIDE SEQUENCE [LARGE SCALE GENOMIC DNA]</scope>
    <source>
        <strain evidence="1 2">PLY_AMNH</strain>
    </source>
</reference>
<accession>A0AAE0ERE8</accession>
<protein>
    <submittedName>
        <fullName evidence="1">Uncharacterized protein</fullName>
    </submittedName>
</protein>
<evidence type="ECO:0000313" key="1">
    <source>
        <dbReference type="EMBL" id="KAK3236080.1"/>
    </source>
</evidence>
<keyword evidence="2" id="KW-1185">Reference proteome</keyword>
<dbReference type="AlphaFoldDB" id="A0AAE0ERE8"/>
<organism evidence="1 2">
    <name type="scientific">Cymbomonas tetramitiformis</name>
    <dbReference type="NCBI Taxonomy" id="36881"/>
    <lineage>
        <taxon>Eukaryota</taxon>
        <taxon>Viridiplantae</taxon>
        <taxon>Chlorophyta</taxon>
        <taxon>Pyramimonadophyceae</taxon>
        <taxon>Pyramimonadales</taxon>
        <taxon>Pyramimonadaceae</taxon>
        <taxon>Cymbomonas</taxon>
    </lineage>
</organism>